<organism evidence="2 3">
    <name type="scientific">Candidatus Accumulibacter meliphilus</name>
    <dbReference type="NCBI Taxonomy" id="2211374"/>
    <lineage>
        <taxon>Bacteria</taxon>
        <taxon>Pseudomonadati</taxon>
        <taxon>Pseudomonadota</taxon>
        <taxon>Betaproteobacteria</taxon>
        <taxon>Candidatus Accumulibacter</taxon>
    </lineage>
</organism>
<evidence type="ECO:0000313" key="2">
    <source>
        <dbReference type="EMBL" id="RDE49602.1"/>
    </source>
</evidence>
<dbReference type="InterPro" id="IPR025847">
    <property type="entry name" value="MEDS_domain"/>
</dbReference>
<evidence type="ECO:0000259" key="1">
    <source>
        <dbReference type="Pfam" id="PF14417"/>
    </source>
</evidence>
<evidence type="ECO:0000313" key="3">
    <source>
        <dbReference type="Proteomes" id="UP000253831"/>
    </source>
</evidence>
<comment type="caution">
    <text evidence="2">The sequence shown here is derived from an EMBL/GenBank/DDBJ whole genome shotgun (WGS) entry which is preliminary data.</text>
</comment>
<name>A0A369XLB4_9PROT</name>
<reference evidence="2 3" key="1">
    <citation type="submission" date="2018-05" db="EMBL/GenBank/DDBJ databases">
        <title>Integrated omic analyses show evidence that a Ca. Accumulibacter phosphatis strain performs denitrification under micro-aerobic conditions.</title>
        <authorList>
            <person name="Camejo P.Y."/>
            <person name="Katherine M.D."/>
            <person name="Daniel N.R."/>
        </authorList>
    </citation>
    <scope>NUCLEOTIDE SEQUENCE [LARGE SCALE GENOMIC DNA]</scope>
    <source>
        <strain evidence="2">UW-LDO-IC</strain>
    </source>
</reference>
<feature type="domain" description="MEDS" evidence="1">
    <location>
        <begin position="33"/>
        <end position="192"/>
    </location>
</feature>
<protein>
    <recommendedName>
        <fullName evidence="1">MEDS domain-containing protein</fullName>
    </recommendedName>
</protein>
<dbReference type="EMBL" id="QPGA01000037">
    <property type="protein sequence ID" value="RDE49602.1"/>
    <property type="molecule type" value="Genomic_DNA"/>
</dbReference>
<gene>
    <name evidence="2" type="ORF">DVS81_15735</name>
</gene>
<accession>A0A369XLB4</accession>
<proteinExistence type="predicted"/>
<sequence>MCLDPSYGAENVSTEPHQVSLGFTRQDFPAGVHVCQIFSKDEDRLDAVRKFLRSGLEAGERVACFSDDLDDARLGSYLAEHSLSLAEHTASGAFSKTGASAVYFADGCFDPDRLLGLLRKFYQDALADGFPAARVIGEMMADVLRLGGISPLLEYEARVTMLLREHPITAVCQYDATAFDGASIMQILKVHPLMVIRDSVVHNPFYVPPEDFLANHC</sequence>
<dbReference type="AlphaFoldDB" id="A0A369XLB4"/>
<dbReference type="Proteomes" id="UP000253831">
    <property type="component" value="Unassembled WGS sequence"/>
</dbReference>
<dbReference type="Pfam" id="PF14417">
    <property type="entry name" value="MEDS"/>
    <property type="match status" value="1"/>
</dbReference>